<dbReference type="Proteomes" id="UP001405405">
    <property type="component" value="Unassembled WGS sequence"/>
</dbReference>
<protein>
    <submittedName>
        <fullName evidence="2">Uncharacterized protein</fullName>
    </submittedName>
</protein>
<feature type="coiled-coil region" evidence="1">
    <location>
        <begin position="75"/>
        <end position="102"/>
    </location>
</feature>
<evidence type="ECO:0000256" key="1">
    <source>
        <dbReference type="SAM" id="Coils"/>
    </source>
</evidence>
<name>A0ABV0CNZ4_9NEIS</name>
<dbReference type="RefSeq" id="WP_346788906.1">
    <property type="nucleotide sequence ID" value="NZ_JAYFSJ010000008.1"/>
</dbReference>
<proteinExistence type="predicted"/>
<sequence length="151" mass="17895">MSLLPKIGALLRRCQFAQSRCQQALAQLSRQDDGLLREQQALEAQGQGVRLLLQAQQLAGTVVDRGQLFSLQRRQAVLRQQLQSLALQGEQLQERRQQLQLEREKQSGLSRQWLRKEDKYQRWAQRVRKQRRLSRLLQEEVELEERTKWKP</sequence>
<organism evidence="2 3">
    <name type="scientific">Chromobacterium indicum</name>
    <dbReference type="NCBI Taxonomy" id="3110228"/>
    <lineage>
        <taxon>Bacteria</taxon>
        <taxon>Pseudomonadati</taxon>
        <taxon>Pseudomonadota</taxon>
        <taxon>Betaproteobacteria</taxon>
        <taxon>Neisseriales</taxon>
        <taxon>Chromobacteriaceae</taxon>
        <taxon>Chromobacterium</taxon>
    </lineage>
</organism>
<dbReference type="Pfam" id="PF02090">
    <property type="entry name" value="SPAM"/>
    <property type="match status" value="1"/>
</dbReference>
<reference evidence="2 3" key="1">
    <citation type="submission" date="2023-12" db="EMBL/GenBank/DDBJ databases">
        <title>Chromobacterium sp. strain TRC.1.1.SA producing antimicrobial pigment.</title>
        <authorList>
            <person name="Verma N."/>
            <person name="Choksket S."/>
            <person name="Pinnaka A.K."/>
            <person name="Korpole S."/>
        </authorList>
    </citation>
    <scope>NUCLEOTIDE SEQUENCE [LARGE SCALE GENOMIC DNA]</scope>
    <source>
        <strain evidence="2 3">TRC1.1.SA</strain>
    </source>
</reference>
<keyword evidence="3" id="KW-1185">Reference proteome</keyword>
<dbReference type="EMBL" id="JAYFSJ010000008">
    <property type="protein sequence ID" value="MEN7431667.1"/>
    <property type="molecule type" value="Genomic_DNA"/>
</dbReference>
<keyword evidence="1" id="KW-0175">Coiled coil</keyword>
<comment type="caution">
    <text evidence="2">The sequence shown here is derived from an EMBL/GenBank/DDBJ whole genome shotgun (WGS) entry which is preliminary data.</text>
</comment>
<gene>
    <name evidence="2" type="ORF">VA599_12985</name>
</gene>
<dbReference type="PRINTS" id="PR01227">
    <property type="entry name" value="SSPAMPROTEIN"/>
</dbReference>
<evidence type="ECO:0000313" key="2">
    <source>
        <dbReference type="EMBL" id="MEN7431667.1"/>
    </source>
</evidence>
<evidence type="ECO:0000313" key="3">
    <source>
        <dbReference type="Proteomes" id="UP001405405"/>
    </source>
</evidence>
<dbReference type="InterPro" id="IPR002954">
    <property type="entry name" value="Salm_SPAgM"/>
</dbReference>
<accession>A0ABV0CNZ4</accession>